<feature type="active site" evidence="4">
    <location>
        <position position="249"/>
    </location>
</feature>
<dbReference type="PANTHER" id="PTHR42872">
    <property type="entry name" value="PROTEIN-GLUTAMATE METHYLESTERASE/PROTEIN-GLUTAMINE GLUTAMINASE"/>
    <property type="match status" value="1"/>
</dbReference>
<evidence type="ECO:0000256" key="1">
    <source>
        <dbReference type="ARBA" id="ARBA00022801"/>
    </source>
</evidence>
<dbReference type="GO" id="GO:0000156">
    <property type="term" value="F:phosphorelay response regulator activity"/>
    <property type="evidence" value="ECO:0007669"/>
    <property type="project" value="InterPro"/>
</dbReference>
<feature type="active site" evidence="4">
    <location>
        <position position="156"/>
    </location>
</feature>
<dbReference type="PANTHER" id="PTHR42872:SF6">
    <property type="entry name" value="PROTEIN-GLUTAMATE METHYLESTERASE_PROTEIN-GLUTAMINE GLUTAMINASE"/>
    <property type="match status" value="1"/>
</dbReference>
<evidence type="ECO:0000256" key="3">
    <source>
        <dbReference type="ARBA" id="ARBA00048267"/>
    </source>
</evidence>
<evidence type="ECO:0000256" key="2">
    <source>
        <dbReference type="ARBA" id="ARBA00039140"/>
    </source>
</evidence>
<name>A0AAV3U0S6_9ALTE</name>
<evidence type="ECO:0000259" key="5">
    <source>
        <dbReference type="PROSITE" id="PS50122"/>
    </source>
</evidence>
<dbReference type="SUPFAM" id="SSF52738">
    <property type="entry name" value="Methylesterase CheB, C-terminal domain"/>
    <property type="match status" value="1"/>
</dbReference>
<dbReference type="PROSITE" id="PS50122">
    <property type="entry name" value="CHEB"/>
    <property type="match status" value="1"/>
</dbReference>
<dbReference type="Pfam" id="PF01339">
    <property type="entry name" value="CheB_methylest"/>
    <property type="match status" value="1"/>
</dbReference>
<comment type="catalytic activity">
    <reaction evidence="3">
        <text>[protein]-L-glutamate 5-O-methyl ester + H2O = L-glutamyl-[protein] + methanol + H(+)</text>
        <dbReference type="Rhea" id="RHEA:23236"/>
        <dbReference type="Rhea" id="RHEA-COMP:10208"/>
        <dbReference type="Rhea" id="RHEA-COMP:10311"/>
        <dbReference type="ChEBI" id="CHEBI:15377"/>
        <dbReference type="ChEBI" id="CHEBI:15378"/>
        <dbReference type="ChEBI" id="CHEBI:17790"/>
        <dbReference type="ChEBI" id="CHEBI:29973"/>
        <dbReference type="ChEBI" id="CHEBI:82795"/>
        <dbReference type="EC" id="3.1.1.61"/>
    </reaction>
</comment>
<evidence type="ECO:0000256" key="4">
    <source>
        <dbReference type="PROSITE-ProRule" id="PRU00050"/>
    </source>
</evidence>
<dbReference type="GO" id="GO:0005737">
    <property type="term" value="C:cytoplasm"/>
    <property type="evidence" value="ECO:0007669"/>
    <property type="project" value="InterPro"/>
</dbReference>
<dbReference type="EC" id="3.1.1.61" evidence="2"/>
<dbReference type="GO" id="GO:0008984">
    <property type="term" value="F:protein-glutamate methylesterase activity"/>
    <property type="evidence" value="ECO:0007669"/>
    <property type="project" value="UniProtKB-EC"/>
</dbReference>
<dbReference type="Gene3D" id="3.40.50.180">
    <property type="entry name" value="Methylesterase CheB, C-terminal domain"/>
    <property type="match status" value="1"/>
</dbReference>
<dbReference type="RefSeq" id="WP_390517751.1">
    <property type="nucleotide sequence ID" value="NZ_AP031496.1"/>
</dbReference>
<reference evidence="7" key="1">
    <citation type="journal article" date="2019" name="Int. J. Syst. Evol. Microbiol.">
        <title>The Global Catalogue of Microorganisms (GCM) 10K type strain sequencing project: providing services to taxonomists for standard genome sequencing and annotation.</title>
        <authorList>
            <consortium name="The Broad Institute Genomics Platform"/>
            <consortium name="The Broad Institute Genome Sequencing Center for Infectious Disease"/>
            <person name="Wu L."/>
            <person name="Ma J."/>
        </authorList>
    </citation>
    <scope>NUCLEOTIDE SEQUENCE [LARGE SCALE GENOMIC DNA]</scope>
    <source>
        <strain evidence="7">JCM 19134</strain>
    </source>
</reference>
<proteinExistence type="predicted"/>
<dbReference type="AlphaFoldDB" id="A0AAV3U0S6"/>
<dbReference type="GO" id="GO:0006935">
    <property type="term" value="P:chemotaxis"/>
    <property type="evidence" value="ECO:0007669"/>
    <property type="project" value="UniProtKB-UniRule"/>
</dbReference>
<evidence type="ECO:0000313" key="6">
    <source>
        <dbReference type="EMBL" id="GAA4937935.1"/>
    </source>
</evidence>
<organism evidence="6 7">
    <name type="scientific">Halioxenophilus aromaticivorans</name>
    <dbReference type="NCBI Taxonomy" id="1306992"/>
    <lineage>
        <taxon>Bacteria</taxon>
        <taxon>Pseudomonadati</taxon>
        <taxon>Pseudomonadota</taxon>
        <taxon>Gammaproteobacteria</taxon>
        <taxon>Alteromonadales</taxon>
        <taxon>Alteromonadaceae</taxon>
        <taxon>Halioxenophilus</taxon>
    </lineage>
</organism>
<keyword evidence="7" id="KW-1185">Reference proteome</keyword>
<feature type="domain" description="CheB-type methylesterase" evidence="5">
    <location>
        <begin position="117"/>
        <end position="307"/>
    </location>
</feature>
<gene>
    <name evidence="6" type="ORF">GCM10025791_14610</name>
</gene>
<dbReference type="EMBL" id="BAABLX010000009">
    <property type="protein sequence ID" value="GAA4937935.1"/>
    <property type="molecule type" value="Genomic_DNA"/>
</dbReference>
<dbReference type="InterPro" id="IPR000673">
    <property type="entry name" value="Sig_transdc_resp-reg_Me-estase"/>
</dbReference>
<accession>A0AAV3U0S6</accession>
<sequence>MAMPTVIVIASEQGEVRRALTACVTGLGFGVLVAPNVTSSGWPGFTAELANCQLALVDLSLEADSDTTDHWLHSLGDMPTLYLDSPLPKAEDQRAHWLRRIALKVASMLAEVTIPGGVSNDQVWLLMGSAGGPEAVAEFISALPGQCPVGFLYGQHINPGFESHLVKTLNGRNGFNARAAKTGARLQRGDIVIAPSDQRLTILANDALLIEAHPWPGRYHPSLDGIAVEFNRRPRHLGGVIVFSGMGNDGAAAARLYASKGGTVWTQAPDSCVVNAMPEAVRASGCASYSATPSELAAKLAETVGRA</sequence>
<evidence type="ECO:0000313" key="7">
    <source>
        <dbReference type="Proteomes" id="UP001409585"/>
    </source>
</evidence>
<keyword evidence="1 4" id="KW-0378">Hydrolase</keyword>
<keyword evidence="4" id="KW-0145">Chemotaxis</keyword>
<dbReference type="InterPro" id="IPR035909">
    <property type="entry name" value="CheB_C"/>
</dbReference>
<feature type="active site" evidence="4">
    <location>
        <position position="129"/>
    </location>
</feature>
<comment type="caution">
    <text evidence="6">The sequence shown here is derived from an EMBL/GenBank/DDBJ whole genome shotgun (WGS) entry which is preliminary data.</text>
</comment>
<protein>
    <recommendedName>
        <fullName evidence="2">protein-glutamate methylesterase</fullName>
        <ecNumber evidence="2">3.1.1.61</ecNumber>
    </recommendedName>
</protein>
<dbReference type="Proteomes" id="UP001409585">
    <property type="component" value="Unassembled WGS sequence"/>
</dbReference>